<dbReference type="CDD" id="cd07247">
    <property type="entry name" value="SgaA_N_like"/>
    <property type="match status" value="1"/>
</dbReference>
<comment type="caution">
    <text evidence="2">The sequence shown here is derived from an EMBL/GenBank/DDBJ whole genome shotgun (WGS) entry which is preliminary data.</text>
</comment>
<evidence type="ECO:0000313" key="3">
    <source>
        <dbReference type="Proteomes" id="UP001057702"/>
    </source>
</evidence>
<feature type="domain" description="VOC" evidence="1">
    <location>
        <begin position="12"/>
        <end position="127"/>
    </location>
</feature>
<reference evidence="2" key="1">
    <citation type="submission" date="2022-06" db="EMBL/GenBank/DDBJ databases">
        <title>Draft genome sequence of Streptomyces sp. RB6PN25 isolated from peat swamp forest in Thailand.</title>
        <authorList>
            <person name="Duangmal K."/>
            <person name="Klaysubun C."/>
        </authorList>
    </citation>
    <scope>NUCLEOTIDE SEQUENCE</scope>
    <source>
        <strain evidence="2">RB6PN25</strain>
    </source>
</reference>
<dbReference type="EMBL" id="JANFNG010000017">
    <property type="protein sequence ID" value="MCQ4083006.1"/>
    <property type="molecule type" value="Genomic_DNA"/>
</dbReference>
<organism evidence="2 3">
    <name type="scientific">Streptomyces humicola</name>
    <dbReference type="NCBI Taxonomy" id="2953240"/>
    <lineage>
        <taxon>Bacteria</taxon>
        <taxon>Bacillati</taxon>
        <taxon>Actinomycetota</taxon>
        <taxon>Actinomycetes</taxon>
        <taxon>Kitasatosporales</taxon>
        <taxon>Streptomycetaceae</taxon>
        <taxon>Streptomyces</taxon>
    </lineage>
</organism>
<gene>
    <name evidence="2" type="ORF">NGB36_20965</name>
</gene>
<dbReference type="InterPro" id="IPR052164">
    <property type="entry name" value="Anthracycline_SecMetBiosynth"/>
</dbReference>
<dbReference type="InterPro" id="IPR029068">
    <property type="entry name" value="Glyas_Bleomycin-R_OHBP_Dase"/>
</dbReference>
<feature type="domain" description="VOC" evidence="1">
    <location>
        <begin position="141"/>
        <end position="256"/>
    </location>
</feature>
<sequence>MTEVSARRPQGAPCWVSLLVHSLPATQEFYGGLFSWEFHAGPQHFGPYVKASLGGRFVAGIGECHENRHLPVAWTTYLSVEDADATAELIRDCGGTVAVGPLDADDEAGRMAIAADPCGAVFGIWQPIGHTGVGVVGEPGTLVWNELVTLETSAVSKFYSVVFGFEEEAVVSADFDYLTLHLDGQPVAGIHGVGTALPQDLGAYWMTYFAVADADAAARKVTELGGRVLRPPRDSAYGRLATVADPEGAMFTVIRLDS</sequence>
<evidence type="ECO:0000259" key="1">
    <source>
        <dbReference type="PROSITE" id="PS51819"/>
    </source>
</evidence>
<dbReference type="Proteomes" id="UP001057702">
    <property type="component" value="Unassembled WGS sequence"/>
</dbReference>
<dbReference type="RefSeq" id="WP_255921907.1">
    <property type="nucleotide sequence ID" value="NZ_JANFNG010000017.1"/>
</dbReference>
<dbReference type="PROSITE" id="PS51819">
    <property type="entry name" value="VOC"/>
    <property type="match status" value="2"/>
</dbReference>
<dbReference type="Gene3D" id="3.10.180.10">
    <property type="entry name" value="2,3-Dihydroxybiphenyl 1,2-Dioxygenase, domain 1"/>
    <property type="match status" value="2"/>
</dbReference>
<dbReference type="InterPro" id="IPR004360">
    <property type="entry name" value="Glyas_Fos-R_dOase_dom"/>
</dbReference>
<accession>A0ABT1PZB1</accession>
<dbReference type="Pfam" id="PF00903">
    <property type="entry name" value="Glyoxalase"/>
    <property type="match status" value="1"/>
</dbReference>
<proteinExistence type="predicted"/>
<dbReference type="SUPFAM" id="SSF54593">
    <property type="entry name" value="Glyoxalase/Bleomycin resistance protein/Dihydroxybiphenyl dioxygenase"/>
    <property type="match status" value="2"/>
</dbReference>
<dbReference type="PANTHER" id="PTHR33993:SF10">
    <property type="entry name" value="CONSERVED PROTEIN"/>
    <property type="match status" value="1"/>
</dbReference>
<protein>
    <submittedName>
        <fullName evidence="2">VOC family protein</fullName>
    </submittedName>
</protein>
<name>A0ABT1PZB1_9ACTN</name>
<dbReference type="PANTHER" id="PTHR33993">
    <property type="entry name" value="GLYOXALASE-RELATED"/>
    <property type="match status" value="1"/>
</dbReference>
<dbReference type="InterPro" id="IPR037523">
    <property type="entry name" value="VOC_core"/>
</dbReference>
<keyword evidence="3" id="KW-1185">Reference proteome</keyword>
<evidence type="ECO:0000313" key="2">
    <source>
        <dbReference type="EMBL" id="MCQ4083006.1"/>
    </source>
</evidence>